<keyword evidence="4 5" id="KW-0472">Membrane</keyword>
<organism evidence="6 7">
    <name type="scientific">Acetivibrio ethanolgignens</name>
    <dbReference type="NCBI Taxonomy" id="290052"/>
    <lineage>
        <taxon>Bacteria</taxon>
        <taxon>Bacillati</taxon>
        <taxon>Bacillota</taxon>
        <taxon>Clostridia</taxon>
        <taxon>Eubacteriales</taxon>
        <taxon>Oscillospiraceae</taxon>
        <taxon>Acetivibrio</taxon>
    </lineage>
</organism>
<keyword evidence="2 5" id="KW-0812">Transmembrane</keyword>
<evidence type="ECO:0000256" key="3">
    <source>
        <dbReference type="ARBA" id="ARBA00022989"/>
    </source>
</evidence>
<name>A0A0V8QAK5_9FIRM</name>
<evidence type="ECO:0000313" key="6">
    <source>
        <dbReference type="EMBL" id="KSV57559.1"/>
    </source>
</evidence>
<protein>
    <recommendedName>
        <fullName evidence="8">Sporulation protein</fullName>
    </recommendedName>
</protein>
<proteinExistence type="predicted"/>
<reference evidence="6 7" key="1">
    <citation type="submission" date="2015-11" db="EMBL/GenBank/DDBJ databases">
        <title>Butyribacter intestini gen. nov., sp. nov., a butyric acid-producing bacterium of the family Lachnospiraceae isolated from the human faeces.</title>
        <authorList>
            <person name="Zou Y."/>
            <person name="Xue W."/>
            <person name="Luo G."/>
            <person name="Lv M."/>
        </authorList>
    </citation>
    <scope>NUCLEOTIDE SEQUENCE [LARGE SCALE GENOMIC DNA]</scope>
    <source>
        <strain evidence="6 7">ACET-33324</strain>
    </source>
</reference>
<evidence type="ECO:0000256" key="2">
    <source>
        <dbReference type="ARBA" id="ARBA00022692"/>
    </source>
</evidence>
<feature type="transmembrane region" description="Helical" evidence="5">
    <location>
        <begin position="142"/>
        <end position="163"/>
    </location>
</feature>
<feature type="transmembrane region" description="Helical" evidence="5">
    <location>
        <begin position="13"/>
        <end position="35"/>
    </location>
</feature>
<dbReference type="EMBL" id="LNAM01000213">
    <property type="protein sequence ID" value="KSV57559.1"/>
    <property type="molecule type" value="Genomic_DNA"/>
</dbReference>
<evidence type="ECO:0000256" key="4">
    <source>
        <dbReference type="ARBA" id="ARBA00023136"/>
    </source>
</evidence>
<sequence length="193" mass="20623">MLHKIKEKRCDEMLWLGILPITLSIDALGIGFSYRMRGIKITREAKLLISCLTGLFMAAAMIAGQLLSSCFPGEVMKLLGTALLALIGLAMIRNALFGEETFYDLDKSKNIESYEAVLLGLALSADAAACGAALSATAFGNLWLPVLSGAMQGIFLWLGEILFEKGVKTRVAGQKGLGVFAGGLLILIALLRI</sequence>
<dbReference type="PANTHER" id="PTHR35529:SF2">
    <property type="entry name" value="SPORULATION PROTEIN YTAF-RELATED"/>
    <property type="match status" value="1"/>
</dbReference>
<dbReference type="AlphaFoldDB" id="A0A0V8QAK5"/>
<dbReference type="Pfam" id="PF02659">
    <property type="entry name" value="Mntp"/>
    <property type="match status" value="2"/>
</dbReference>
<evidence type="ECO:0000256" key="5">
    <source>
        <dbReference type="SAM" id="Phobius"/>
    </source>
</evidence>
<feature type="transmembrane region" description="Helical" evidence="5">
    <location>
        <begin position="116"/>
        <end position="136"/>
    </location>
</feature>
<feature type="transmembrane region" description="Helical" evidence="5">
    <location>
        <begin position="47"/>
        <end position="66"/>
    </location>
</feature>
<dbReference type="STRING" id="290052.ASU35_15945"/>
<dbReference type="RefSeq" id="WP_058354200.1">
    <property type="nucleotide sequence ID" value="NZ_CABMMD010000213.1"/>
</dbReference>
<dbReference type="OrthoDB" id="1679205at2"/>
<accession>A0A0V8QAK5</accession>
<keyword evidence="7" id="KW-1185">Reference proteome</keyword>
<evidence type="ECO:0000256" key="1">
    <source>
        <dbReference type="ARBA" id="ARBA00022475"/>
    </source>
</evidence>
<comment type="caution">
    <text evidence="6">The sequence shown here is derived from an EMBL/GenBank/DDBJ whole genome shotgun (WGS) entry which is preliminary data.</text>
</comment>
<dbReference type="Proteomes" id="UP000054874">
    <property type="component" value="Unassembled WGS sequence"/>
</dbReference>
<keyword evidence="3 5" id="KW-1133">Transmembrane helix</keyword>
<evidence type="ECO:0008006" key="8">
    <source>
        <dbReference type="Google" id="ProtNLM"/>
    </source>
</evidence>
<evidence type="ECO:0000313" key="7">
    <source>
        <dbReference type="Proteomes" id="UP000054874"/>
    </source>
</evidence>
<feature type="transmembrane region" description="Helical" evidence="5">
    <location>
        <begin position="78"/>
        <end position="96"/>
    </location>
</feature>
<dbReference type="InterPro" id="IPR003810">
    <property type="entry name" value="Mntp/YtaF"/>
</dbReference>
<dbReference type="PANTHER" id="PTHR35529">
    <property type="entry name" value="MANGANESE EFFLUX PUMP MNTP-RELATED"/>
    <property type="match status" value="1"/>
</dbReference>
<feature type="transmembrane region" description="Helical" evidence="5">
    <location>
        <begin position="175"/>
        <end position="191"/>
    </location>
</feature>
<keyword evidence="1" id="KW-1003">Cell membrane</keyword>
<gene>
    <name evidence="6" type="ORF">ASU35_15945</name>
</gene>